<dbReference type="Proteomes" id="UP000318102">
    <property type="component" value="Unassembled WGS sequence"/>
</dbReference>
<dbReference type="OrthoDB" id="2720921at2"/>
<gene>
    <name evidence="1" type="ORF">FPZ44_24135</name>
</gene>
<evidence type="ECO:0000313" key="1">
    <source>
        <dbReference type="EMBL" id="TVX86035.1"/>
    </source>
</evidence>
<evidence type="ECO:0000313" key="2">
    <source>
        <dbReference type="Proteomes" id="UP000318102"/>
    </source>
</evidence>
<protein>
    <submittedName>
        <fullName evidence="1">Uncharacterized protein</fullName>
    </submittedName>
</protein>
<proteinExistence type="predicted"/>
<sequence>MGKVLYMNKRDEGIAKYMKINIDTSKLKRGVDFHIASIFVVDENFGVNSLGGFLKESSNELFQKLESDYIGKAKKLLDGKGSEGFMETPHHEGVPFYKVNGDINIDLATEIGLGVVNFQGEYMLYAPSSKNDPMDAVTEMLMLKVYFQLMYPNEIDQKLGESFSRLRNTILTNMTANQAKHINRLKEIFKVV</sequence>
<keyword evidence="2" id="KW-1185">Reference proteome</keyword>
<dbReference type="RefSeq" id="WP_144994811.1">
    <property type="nucleotide sequence ID" value="NZ_VNJK01000006.1"/>
</dbReference>
<accession>A0A559IEG5</accession>
<comment type="caution">
    <text evidence="1">The sequence shown here is derived from an EMBL/GenBank/DDBJ whole genome shotgun (WGS) entry which is preliminary data.</text>
</comment>
<reference evidence="1 2" key="1">
    <citation type="submission" date="2019-07" db="EMBL/GenBank/DDBJ databases">
        <authorList>
            <person name="Kim J."/>
        </authorList>
    </citation>
    <scope>NUCLEOTIDE SEQUENCE [LARGE SCALE GENOMIC DNA]</scope>
    <source>
        <strain evidence="1 2">N4</strain>
    </source>
</reference>
<dbReference type="AlphaFoldDB" id="A0A559IEG5"/>
<name>A0A559IEG5_9BACL</name>
<organism evidence="1 2">
    <name type="scientific">Paenibacillus agilis</name>
    <dbReference type="NCBI Taxonomy" id="3020863"/>
    <lineage>
        <taxon>Bacteria</taxon>
        <taxon>Bacillati</taxon>
        <taxon>Bacillota</taxon>
        <taxon>Bacilli</taxon>
        <taxon>Bacillales</taxon>
        <taxon>Paenibacillaceae</taxon>
        <taxon>Paenibacillus</taxon>
    </lineage>
</organism>
<dbReference type="EMBL" id="VNJK01000006">
    <property type="protein sequence ID" value="TVX86035.1"/>
    <property type="molecule type" value="Genomic_DNA"/>
</dbReference>